<evidence type="ECO:0000256" key="1">
    <source>
        <dbReference type="SAM" id="SignalP"/>
    </source>
</evidence>
<feature type="chain" id="PRO_5041458745" evidence="1">
    <location>
        <begin position="21"/>
        <end position="80"/>
    </location>
</feature>
<gene>
    <name evidence="2" type="ORF">CYNAS_LOCUS7381</name>
</gene>
<keyword evidence="1" id="KW-0732">Signal</keyword>
<dbReference type="Proteomes" id="UP001176961">
    <property type="component" value="Unassembled WGS sequence"/>
</dbReference>
<feature type="signal peptide" evidence="1">
    <location>
        <begin position="1"/>
        <end position="20"/>
    </location>
</feature>
<evidence type="ECO:0000313" key="2">
    <source>
        <dbReference type="EMBL" id="CAJ0595398.1"/>
    </source>
</evidence>
<protein>
    <submittedName>
        <fullName evidence="2">Uncharacterized protein</fullName>
    </submittedName>
</protein>
<dbReference type="AlphaFoldDB" id="A0AA36M169"/>
<evidence type="ECO:0000313" key="3">
    <source>
        <dbReference type="Proteomes" id="UP001176961"/>
    </source>
</evidence>
<accession>A0AA36M169</accession>
<name>A0AA36M169_CYLNA</name>
<reference evidence="2" key="1">
    <citation type="submission" date="2023-07" db="EMBL/GenBank/DDBJ databases">
        <authorList>
            <consortium name="CYATHOMIX"/>
        </authorList>
    </citation>
    <scope>NUCLEOTIDE SEQUENCE</scope>
    <source>
        <strain evidence="2">N/A</strain>
    </source>
</reference>
<dbReference type="EMBL" id="CATQJL010000112">
    <property type="protein sequence ID" value="CAJ0595398.1"/>
    <property type="molecule type" value="Genomic_DNA"/>
</dbReference>
<proteinExistence type="predicted"/>
<sequence>MFAYVLFLLAVQMLLITNKADVIPEIDSIHPEDNGTWHYPDYISGNEIWDPNDYLESYEDYTPGYYYSGENDPDLNSIEE</sequence>
<comment type="caution">
    <text evidence="2">The sequence shown here is derived from an EMBL/GenBank/DDBJ whole genome shotgun (WGS) entry which is preliminary data.</text>
</comment>
<organism evidence="2 3">
    <name type="scientific">Cylicocyclus nassatus</name>
    <name type="common">Nematode worm</name>
    <dbReference type="NCBI Taxonomy" id="53992"/>
    <lineage>
        <taxon>Eukaryota</taxon>
        <taxon>Metazoa</taxon>
        <taxon>Ecdysozoa</taxon>
        <taxon>Nematoda</taxon>
        <taxon>Chromadorea</taxon>
        <taxon>Rhabditida</taxon>
        <taxon>Rhabditina</taxon>
        <taxon>Rhabditomorpha</taxon>
        <taxon>Strongyloidea</taxon>
        <taxon>Strongylidae</taxon>
        <taxon>Cylicocyclus</taxon>
    </lineage>
</organism>
<keyword evidence="3" id="KW-1185">Reference proteome</keyword>